<dbReference type="AlphaFoldDB" id="A0A9W4U9E6"/>
<comment type="caution">
    <text evidence="2">The sequence shown here is derived from an EMBL/GenBank/DDBJ whole genome shotgun (WGS) entry which is preliminary data.</text>
</comment>
<reference evidence="2" key="1">
    <citation type="submission" date="2023-01" db="EMBL/GenBank/DDBJ databases">
        <authorList>
            <person name="Van Ghelder C."/>
            <person name="Rancurel C."/>
        </authorList>
    </citation>
    <scope>NUCLEOTIDE SEQUENCE</scope>
    <source>
        <strain evidence="2">CNCM I-4278</strain>
    </source>
</reference>
<gene>
    <name evidence="2" type="ORF">PDIGIT_LOCUS3630</name>
</gene>
<dbReference type="EMBL" id="CAOQHR010000002">
    <property type="protein sequence ID" value="CAI6321877.1"/>
    <property type="molecule type" value="Genomic_DNA"/>
</dbReference>
<evidence type="ECO:0000313" key="2">
    <source>
        <dbReference type="EMBL" id="CAI6321877.1"/>
    </source>
</evidence>
<protein>
    <submittedName>
        <fullName evidence="2">Uncharacterized protein</fullName>
    </submittedName>
</protein>
<evidence type="ECO:0000313" key="3">
    <source>
        <dbReference type="Proteomes" id="UP001152607"/>
    </source>
</evidence>
<feature type="region of interest" description="Disordered" evidence="1">
    <location>
        <begin position="114"/>
        <end position="133"/>
    </location>
</feature>
<sequence>MSWETRPPASVGVPRPSRALVPTCPPYECIRAATTVPLLTRSWTNSRMKVESASRLAVGGRIWAVEGRRGTRTLKPCFSNAPVNLAYDSGTCQAPEMMTMVGFSSAIGGDVYRTDRKTSARSSSGGRRGGNIL</sequence>
<organism evidence="2 3">
    <name type="scientific">Periconia digitata</name>
    <dbReference type="NCBI Taxonomy" id="1303443"/>
    <lineage>
        <taxon>Eukaryota</taxon>
        <taxon>Fungi</taxon>
        <taxon>Dikarya</taxon>
        <taxon>Ascomycota</taxon>
        <taxon>Pezizomycotina</taxon>
        <taxon>Dothideomycetes</taxon>
        <taxon>Pleosporomycetidae</taxon>
        <taxon>Pleosporales</taxon>
        <taxon>Massarineae</taxon>
        <taxon>Periconiaceae</taxon>
        <taxon>Periconia</taxon>
    </lineage>
</organism>
<accession>A0A9W4U9E6</accession>
<keyword evidence="3" id="KW-1185">Reference proteome</keyword>
<evidence type="ECO:0000256" key="1">
    <source>
        <dbReference type="SAM" id="MobiDB-lite"/>
    </source>
</evidence>
<dbReference type="Proteomes" id="UP001152607">
    <property type="component" value="Unassembled WGS sequence"/>
</dbReference>
<proteinExistence type="predicted"/>
<name>A0A9W4U9E6_9PLEO</name>